<evidence type="ECO:0000256" key="1">
    <source>
        <dbReference type="ARBA" id="ARBA00022737"/>
    </source>
</evidence>
<feature type="compositionally biased region" description="Basic and acidic residues" evidence="2">
    <location>
        <begin position="438"/>
        <end position="450"/>
    </location>
</feature>
<dbReference type="Gene3D" id="3.40.20.10">
    <property type="entry name" value="Severin"/>
    <property type="match status" value="1"/>
</dbReference>
<dbReference type="Proteomes" id="UP000053257">
    <property type="component" value="Unassembled WGS sequence"/>
</dbReference>
<feature type="domain" description="DUF7904" evidence="3">
    <location>
        <begin position="967"/>
        <end position="1049"/>
    </location>
</feature>
<feature type="compositionally biased region" description="Basic and acidic residues" evidence="2">
    <location>
        <begin position="101"/>
        <end position="114"/>
    </location>
</feature>
<feature type="compositionally biased region" description="Low complexity" evidence="2">
    <location>
        <begin position="277"/>
        <end position="291"/>
    </location>
</feature>
<dbReference type="OrthoDB" id="6375767at2759"/>
<feature type="compositionally biased region" description="Polar residues" evidence="2">
    <location>
        <begin position="673"/>
        <end position="683"/>
    </location>
</feature>
<dbReference type="EMBL" id="KN840678">
    <property type="protein sequence ID" value="KIP02401.1"/>
    <property type="molecule type" value="Genomic_DNA"/>
</dbReference>
<organism evidence="4 5">
    <name type="scientific">Phlebiopsis gigantea (strain 11061_1 CR5-6)</name>
    <name type="common">White-rot fungus</name>
    <name type="synonym">Peniophora gigantea</name>
    <dbReference type="NCBI Taxonomy" id="745531"/>
    <lineage>
        <taxon>Eukaryota</taxon>
        <taxon>Fungi</taxon>
        <taxon>Dikarya</taxon>
        <taxon>Basidiomycota</taxon>
        <taxon>Agaricomycotina</taxon>
        <taxon>Agaricomycetes</taxon>
        <taxon>Polyporales</taxon>
        <taxon>Phanerochaetaceae</taxon>
        <taxon>Phlebiopsis</taxon>
    </lineage>
</organism>
<dbReference type="InterPro" id="IPR007122">
    <property type="entry name" value="Villin/Gelsolin"/>
</dbReference>
<feature type="compositionally biased region" description="Polar residues" evidence="2">
    <location>
        <begin position="797"/>
        <end position="813"/>
    </location>
</feature>
<feature type="region of interest" description="Disordered" evidence="2">
    <location>
        <begin position="887"/>
        <end position="906"/>
    </location>
</feature>
<dbReference type="InterPro" id="IPR029006">
    <property type="entry name" value="ADF-H/Gelsolin-like_dom_sf"/>
</dbReference>
<dbReference type="GO" id="GO:0051015">
    <property type="term" value="F:actin filament binding"/>
    <property type="evidence" value="ECO:0007669"/>
    <property type="project" value="InterPro"/>
</dbReference>
<feature type="region of interest" description="Disordered" evidence="2">
    <location>
        <begin position="1"/>
        <end position="826"/>
    </location>
</feature>
<dbReference type="SUPFAM" id="SSF55753">
    <property type="entry name" value="Actin depolymerizing proteins"/>
    <property type="match status" value="1"/>
</dbReference>
<feature type="compositionally biased region" description="Low complexity" evidence="2">
    <location>
        <begin position="196"/>
        <end position="208"/>
    </location>
</feature>
<dbReference type="HOGENOM" id="CLU_003265_0_0_1"/>
<dbReference type="PANTHER" id="PTHR11977:SF51">
    <property type="entry name" value="PROTEIN FLIGHTLESS-1 HOMOLOG"/>
    <property type="match status" value="1"/>
</dbReference>
<feature type="compositionally biased region" description="Polar residues" evidence="2">
    <location>
        <begin position="340"/>
        <end position="359"/>
    </location>
</feature>
<feature type="compositionally biased region" description="Low complexity" evidence="2">
    <location>
        <begin position="302"/>
        <end position="334"/>
    </location>
</feature>
<proteinExistence type="predicted"/>
<feature type="compositionally biased region" description="Low complexity" evidence="2">
    <location>
        <begin position="576"/>
        <end position="590"/>
    </location>
</feature>
<reference evidence="4 5" key="1">
    <citation type="journal article" date="2014" name="PLoS Genet.">
        <title>Analysis of the Phlebiopsis gigantea genome, transcriptome and secretome provides insight into its pioneer colonization strategies of wood.</title>
        <authorList>
            <person name="Hori C."/>
            <person name="Ishida T."/>
            <person name="Igarashi K."/>
            <person name="Samejima M."/>
            <person name="Suzuki H."/>
            <person name="Master E."/>
            <person name="Ferreira P."/>
            <person name="Ruiz-Duenas F.J."/>
            <person name="Held B."/>
            <person name="Canessa P."/>
            <person name="Larrondo L.F."/>
            <person name="Schmoll M."/>
            <person name="Druzhinina I.S."/>
            <person name="Kubicek C.P."/>
            <person name="Gaskell J.A."/>
            <person name="Kersten P."/>
            <person name="St John F."/>
            <person name="Glasner J."/>
            <person name="Sabat G."/>
            <person name="Splinter BonDurant S."/>
            <person name="Syed K."/>
            <person name="Yadav J."/>
            <person name="Mgbeahuruike A.C."/>
            <person name="Kovalchuk A."/>
            <person name="Asiegbu F.O."/>
            <person name="Lackner G."/>
            <person name="Hoffmeister D."/>
            <person name="Rencoret J."/>
            <person name="Gutierrez A."/>
            <person name="Sun H."/>
            <person name="Lindquist E."/>
            <person name="Barry K."/>
            <person name="Riley R."/>
            <person name="Grigoriev I.V."/>
            <person name="Henrissat B."/>
            <person name="Kues U."/>
            <person name="Berka R.M."/>
            <person name="Martinez A.T."/>
            <person name="Covert S.F."/>
            <person name="Blanchette R.A."/>
            <person name="Cullen D."/>
        </authorList>
    </citation>
    <scope>NUCLEOTIDE SEQUENCE [LARGE SCALE GENOMIC DNA]</scope>
    <source>
        <strain evidence="4 5">11061_1 CR5-6</strain>
    </source>
</reference>
<sequence>MERGDAGTRQRTTSIPTKPESGLAEWTSRIKAMQKQVDDDEEAETRRLEEEIAASRMARMRRSTGRGMSTDLSNTDVAKSLKDNSPGAPSPGAGTTTFSGDKQRNQEDTLRKLMGESQGRRSGAAPASSGAAPVSLAAFIGGRATGPRLNKQAPQQDAHDPTQFEQRTITAPHPVFGRGGVAMPGMASRRRPGNEADSSPSARSTPSAPKEPSLAPSFNGTSAVKARAQEVDVRRTSSSEKLAGLSPTSDWQNARSRTMNTPALPVKSPSPAPVKESPSPAVRPPASSRPPSYNPVAGDYLSSKPAFSSASSGKLTPTSQPSRSTPPRTHSVSPLPSTPPYRQTSSPSIGSPKSPTFGNNPGLAKPIQPMPKKSLQGPQIPLGQNGSLAFLRPPPAKDPTPSISRLQGRGFVQNMVRSNGQQQESVPASAFPSANATPEKDRDTPRKASVLDRWQFNNSPAPIIAPKPVPLKKSRTVDSSSTPVSTSPVPTPFNPAAAKRDTSERSLKSRTSLPSLAHAAASDAVARPASAKNDIPDASPPISQRRGLGSSMTMISYIKPLKTGDNPPTNGPPSRPASRASRSRPTTPSPDVDEMGLRVRSRSRPRSVGFTEDVEVIPAGFSAGGASGKPLSHPTKDRARKPKRAKTIVAASVVKSRTSVADAVSSERRAQISAHTTPLTQSPHRTETSRLSAAPETPATRMSDIAPGHESRKSTPSPPSTGTSRRVHFPLQVEPAAAAIPQEHDKPPRSPATPIKHTRIPSTGNRATVMDVAQALSEHEEKFGRGAGDDASVEPSIEQQPAETSEAVPTNWDTGPGNATLASADKRKSSYEKYSAFVMPPLVEERTPATSPANTLARHSEVLTALKEEAVPPSTESLELLERSAIISHPGPPATSPIPSRIGESKPDVRAADPYLYVEHVDEPLPKVDIVPLLNLTPSVYKPDPDATPISVDVMSIIGSSAIPVNSDSHVFYDAETLAVVHRFKAKSSGLVNTKIWAWRGSKAHTGEREEAKLQEIARRYNTPLVNVCQNVESADMVHALGGQLAIRQGTRAHWSRENTAMHLVRSSQGVIYIDQLELGICNLCSGFSYCLSLLETFYVWHGSGATSEERLGALGYARSMASDPEGIIELTEGGGDEDEMFWLILGDGEYAKADYWKWKPSIGPLGVRTWLVDASAAQKNLVRRASIEADSDVHDHVYLLDCVLEYFVLVGSEARGRRRDIRLALHIANKLSSTIASARPFRPNVHVIILPSQIPADLRLAFRGLDEAKLNRGAIPDHMNLLSSIEAAAHLEKTSWDKSLLTDDRMLPLGLPNVQ</sequence>
<feature type="compositionally biased region" description="Low complexity" evidence="2">
    <location>
        <begin position="122"/>
        <end position="138"/>
    </location>
</feature>
<evidence type="ECO:0000313" key="5">
    <source>
        <dbReference type="Proteomes" id="UP000053257"/>
    </source>
</evidence>
<dbReference type="PANTHER" id="PTHR11977">
    <property type="entry name" value="VILLIN"/>
    <property type="match status" value="1"/>
</dbReference>
<evidence type="ECO:0000259" key="3">
    <source>
        <dbReference type="Pfam" id="PF25480"/>
    </source>
</evidence>
<dbReference type="Pfam" id="PF25480">
    <property type="entry name" value="DUF7904"/>
    <property type="match status" value="1"/>
</dbReference>
<feature type="compositionally biased region" description="Polar residues" evidence="2">
    <location>
        <begin position="415"/>
        <end position="436"/>
    </location>
</feature>
<evidence type="ECO:0000313" key="4">
    <source>
        <dbReference type="EMBL" id="KIP02401.1"/>
    </source>
</evidence>
<dbReference type="InterPro" id="IPR057226">
    <property type="entry name" value="DUF7904"/>
</dbReference>
<feature type="compositionally biased region" description="Basic and acidic residues" evidence="2">
    <location>
        <begin position="777"/>
        <end position="788"/>
    </location>
</feature>
<accession>A0A0C3RR23</accession>
<name>A0A0C3RR23_PHLG1</name>
<feature type="compositionally biased region" description="Polar residues" evidence="2">
    <location>
        <begin position="246"/>
        <end position="261"/>
    </location>
</feature>
<feature type="compositionally biased region" description="Low complexity" evidence="2">
    <location>
        <begin position="512"/>
        <end position="531"/>
    </location>
</feature>
<feature type="compositionally biased region" description="Basic and acidic residues" evidence="2">
    <location>
        <begin position="227"/>
        <end position="238"/>
    </location>
</feature>
<dbReference type="STRING" id="745531.A0A0C3RR23"/>
<feature type="compositionally biased region" description="Basic and acidic residues" evidence="2">
    <location>
        <begin position="498"/>
        <end position="507"/>
    </location>
</feature>
<feature type="compositionally biased region" description="Low complexity" evidence="2">
    <location>
        <begin position="477"/>
        <end position="488"/>
    </location>
</feature>
<protein>
    <recommendedName>
        <fullName evidence="3">DUF7904 domain-containing protein</fullName>
    </recommendedName>
</protein>
<evidence type="ECO:0000256" key="2">
    <source>
        <dbReference type="SAM" id="MobiDB-lite"/>
    </source>
</evidence>
<gene>
    <name evidence="4" type="ORF">PHLGIDRAFT_37915</name>
</gene>
<keyword evidence="5" id="KW-1185">Reference proteome</keyword>
<keyword evidence="1" id="KW-0677">Repeat</keyword>